<keyword evidence="1" id="KW-0548">Nucleotidyltransferase</keyword>
<accession>A0ACC2THU2</accession>
<keyword evidence="2" id="KW-1185">Reference proteome</keyword>
<keyword evidence="1" id="KW-0808">Transferase</keyword>
<evidence type="ECO:0000313" key="2">
    <source>
        <dbReference type="Proteomes" id="UP001165960"/>
    </source>
</evidence>
<proteinExistence type="predicted"/>
<gene>
    <name evidence="1" type="primary">THG1</name>
    <name evidence="1" type="ORF">DSO57_1008506</name>
</gene>
<dbReference type="EMBL" id="QTSX02002866">
    <property type="protein sequence ID" value="KAJ9074239.1"/>
    <property type="molecule type" value="Genomic_DNA"/>
</dbReference>
<dbReference type="EC" id="2.7.7.79" evidence="1"/>
<name>A0ACC2THU2_9FUNG</name>
<comment type="caution">
    <text evidence="1">The sequence shown here is derived from an EMBL/GenBank/DDBJ whole genome shotgun (WGS) entry which is preliminary data.</text>
</comment>
<reference evidence="1" key="1">
    <citation type="submission" date="2022-04" db="EMBL/GenBank/DDBJ databases">
        <title>Genome of the entomopathogenic fungus Entomophthora muscae.</title>
        <authorList>
            <person name="Elya C."/>
            <person name="Lovett B.R."/>
            <person name="Lee E."/>
            <person name="Macias A.M."/>
            <person name="Hajek A.E."/>
            <person name="De Bivort B.L."/>
            <person name="Kasson M.T."/>
            <person name="De Fine Licht H.H."/>
            <person name="Stajich J.E."/>
        </authorList>
    </citation>
    <scope>NUCLEOTIDE SEQUENCE</scope>
    <source>
        <strain evidence="1">Berkeley</strain>
    </source>
</reference>
<protein>
    <submittedName>
        <fullName evidence="1">tRNA-His guanylyltransferase</fullName>
        <ecNumber evidence="1">2.7.7.79</ecNumber>
    </submittedName>
</protein>
<sequence length="273" mass="31765">MAKSKFEYTRNFEVNDSLLQHTWIVVRIDGQGFHKFTDAHNFSKPNDDFGLGLMNKAALEVLKVTPDISLAYGQSDEYSFVFKRDSVLHNRRASKLISTIVSRFTANYLFFWPEFFPGQQLLYPPSFDARAVCYPSIEALRDYLSWRQADCHINNLYNICFWKLVQDGETKQQAQLILKGTESSDKNELLFTRFNTNYSQTSVMHRKGSVIYKPKIACTSFIKENAAETLENETDAALPTKLRWGKLGIYHVDIIQDLFWKENPHLLEVPRRR</sequence>
<evidence type="ECO:0000313" key="1">
    <source>
        <dbReference type="EMBL" id="KAJ9074239.1"/>
    </source>
</evidence>
<dbReference type="Proteomes" id="UP001165960">
    <property type="component" value="Unassembled WGS sequence"/>
</dbReference>
<organism evidence="1 2">
    <name type="scientific">Entomophthora muscae</name>
    <dbReference type="NCBI Taxonomy" id="34485"/>
    <lineage>
        <taxon>Eukaryota</taxon>
        <taxon>Fungi</taxon>
        <taxon>Fungi incertae sedis</taxon>
        <taxon>Zoopagomycota</taxon>
        <taxon>Entomophthoromycotina</taxon>
        <taxon>Entomophthoromycetes</taxon>
        <taxon>Entomophthorales</taxon>
        <taxon>Entomophthoraceae</taxon>
        <taxon>Entomophthora</taxon>
    </lineage>
</organism>